<keyword evidence="11" id="KW-1185">Reference proteome</keyword>
<dbReference type="InterPro" id="IPR036259">
    <property type="entry name" value="MFS_trans_sf"/>
</dbReference>
<sequence>MPLTRPPAASLRLHGLCIFFSLGSLIWGYNIGILSSVLVHPGFLALLHHPSAARKGLITAIYYLGTWLSYVSLSRAASDRLGRRYAALVGTLIVCFGAALMAGAAGRGAYAMVISGRIIAGIGVALISTSVPLYQSEVSPARQRGRYCVMNHIGMVAGLALGFWVGYAITFWDTPQGISAGWRVSLAVQFFPAVLFMAGLPFLPETPRWLVEHGRHESARKTLFYLRKGLYSADETQLEFDEICADVAASRTSGLDEWSLFREPSLRSRLWRAALLQFMAQMCGATAIKYYLPILFKALGLGTRLSLLVGGIESLLKIGCTVLEMLLIDRVGRRVTLTVGAAVMFVAMLINGALPLAYPHNVNRVSDYTCIVFIFVYSLGYSMGFGPASWVYGAEIFPTTLRARGLNLSASAGAIGSIVVAQIWPVGVAHLGSRIYFFFMAINAACVPIIWFLYPETKDCSLEAMDALFGKASAVNHRDGMENDVERIAVRTGYNGAK</sequence>
<name>A0ABP0DHK8_9PEZI</name>
<dbReference type="InterPro" id="IPR005828">
    <property type="entry name" value="MFS_sugar_transport-like"/>
</dbReference>
<feature type="transmembrane region" description="Helical" evidence="8">
    <location>
        <begin position="184"/>
        <end position="203"/>
    </location>
</feature>
<evidence type="ECO:0000313" key="10">
    <source>
        <dbReference type="EMBL" id="CAK7267741.1"/>
    </source>
</evidence>
<evidence type="ECO:0000256" key="7">
    <source>
        <dbReference type="RuleBase" id="RU003346"/>
    </source>
</evidence>
<keyword evidence="5 8" id="KW-1133">Transmembrane helix</keyword>
<protein>
    <recommendedName>
        <fullName evidence="9">Major facilitator superfamily (MFS) profile domain-containing protein</fullName>
    </recommendedName>
</protein>
<dbReference type="Pfam" id="PF00083">
    <property type="entry name" value="Sugar_tr"/>
    <property type="match status" value="1"/>
</dbReference>
<feature type="transmembrane region" description="Helical" evidence="8">
    <location>
        <begin position="52"/>
        <end position="73"/>
    </location>
</feature>
<feature type="transmembrane region" description="Helical" evidence="8">
    <location>
        <begin position="436"/>
        <end position="454"/>
    </location>
</feature>
<evidence type="ECO:0000313" key="11">
    <source>
        <dbReference type="Proteomes" id="UP001642502"/>
    </source>
</evidence>
<feature type="transmembrane region" description="Helical" evidence="8">
    <location>
        <begin position="12"/>
        <end position="32"/>
    </location>
</feature>
<evidence type="ECO:0000256" key="2">
    <source>
        <dbReference type="ARBA" id="ARBA00010992"/>
    </source>
</evidence>
<keyword evidence="3 7" id="KW-0813">Transport</keyword>
<dbReference type="EMBL" id="CAWUON010000030">
    <property type="protein sequence ID" value="CAK7267741.1"/>
    <property type="molecule type" value="Genomic_DNA"/>
</dbReference>
<evidence type="ECO:0000259" key="9">
    <source>
        <dbReference type="PROSITE" id="PS50850"/>
    </source>
</evidence>
<reference evidence="10 11" key="1">
    <citation type="submission" date="2024-01" db="EMBL/GenBank/DDBJ databases">
        <authorList>
            <person name="Allen C."/>
            <person name="Tagirdzhanova G."/>
        </authorList>
    </citation>
    <scope>NUCLEOTIDE SEQUENCE [LARGE SCALE GENOMIC DNA]</scope>
    <source>
        <strain evidence="10 11">CBS 119000</strain>
    </source>
</reference>
<feature type="domain" description="Major facilitator superfamily (MFS) profile" evidence="9">
    <location>
        <begin position="16"/>
        <end position="458"/>
    </location>
</feature>
<dbReference type="InterPro" id="IPR003663">
    <property type="entry name" value="Sugar/inositol_transpt"/>
</dbReference>
<comment type="subcellular location">
    <subcellularLocation>
        <location evidence="1">Membrane</location>
        <topology evidence="1">Multi-pass membrane protein</topology>
    </subcellularLocation>
</comment>
<dbReference type="NCBIfam" id="TIGR00879">
    <property type="entry name" value="SP"/>
    <property type="match status" value="1"/>
</dbReference>
<evidence type="ECO:0000256" key="6">
    <source>
        <dbReference type="ARBA" id="ARBA00023136"/>
    </source>
</evidence>
<gene>
    <name evidence="10" type="ORF">SEPCBS119000_002706</name>
</gene>
<accession>A0ABP0DHK8</accession>
<feature type="transmembrane region" description="Helical" evidence="8">
    <location>
        <begin position="110"/>
        <end position="133"/>
    </location>
</feature>
<dbReference type="SUPFAM" id="SSF103473">
    <property type="entry name" value="MFS general substrate transporter"/>
    <property type="match status" value="1"/>
</dbReference>
<dbReference type="InterPro" id="IPR020846">
    <property type="entry name" value="MFS_dom"/>
</dbReference>
<feature type="transmembrane region" description="Helical" evidence="8">
    <location>
        <begin position="270"/>
        <end position="292"/>
    </location>
</feature>
<dbReference type="InterPro" id="IPR050360">
    <property type="entry name" value="MFS_Sugar_Transporters"/>
</dbReference>
<dbReference type="Gene3D" id="1.20.1250.20">
    <property type="entry name" value="MFS general substrate transporter like domains"/>
    <property type="match status" value="1"/>
</dbReference>
<feature type="transmembrane region" description="Helical" evidence="8">
    <location>
        <begin position="153"/>
        <end position="172"/>
    </location>
</feature>
<comment type="similarity">
    <text evidence="2 7">Belongs to the major facilitator superfamily. Sugar transporter (TC 2.A.1.1) family.</text>
</comment>
<dbReference type="Proteomes" id="UP001642502">
    <property type="component" value="Unassembled WGS sequence"/>
</dbReference>
<organism evidence="10 11">
    <name type="scientific">Sporothrix epigloea</name>
    <dbReference type="NCBI Taxonomy" id="1892477"/>
    <lineage>
        <taxon>Eukaryota</taxon>
        <taxon>Fungi</taxon>
        <taxon>Dikarya</taxon>
        <taxon>Ascomycota</taxon>
        <taxon>Pezizomycotina</taxon>
        <taxon>Sordariomycetes</taxon>
        <taxon>Sordariomycetidae</taxon>
        <taxon>Ophiostomatales</taxon>
        <taxon>Ophiostomataceae</taxon>
        <taxon>Sporothrix</taxon>
    </lineage>
</organism>
<feature type="transmembrane region" description="Helical" evidence="8">
    <location>
        <begin position="85"/>
        <end position="104"/>
    </location>
</feature>
<keyword evidence="4 8" id="KW-0812">Transmembrane</keyword>
<evidence type="ECO:0000256" key="5">
    <source>
        <dbReference type="ARBA" id="ARBA00022989"/>
    </source>
</evidence>
<comment type="caution">
    <text evidence="10">The sequence shown here is derived from an EMBL/GenBank/DDBJ whole genome shotgun (WGS) entry which is preliminary data.</text>
</comment>
<evidence type="ECO:0000256" key="3">
    <source>
        <dbReference type="ARBA" id="ARBA00022448"/>
    </source>
</evidence>
<dbReference type="PRINTS" id="PR00171">
    <property type="entry name" value="SUGRTRNSPORT"/>
</dbReference>
<feature type="transmembrane region" description="Helical" evidence="8">
    <location>
        <begin position="335"/>
        <end position="358"/>
    </location>
</feature>
<evidence type="ECO:0000256" key="8">
    <source>
        <dbReference type="SAM" id="Phobius"/>
    </source>
</evidence>
<evidence type="ECO:0000256" key="4">
    <source>
        <dbReference type="ARBA" id="ARBA00022692"/>
    </source>
</evidence>
<evidence type="ECO:0000256" key="1">
    <source>
        <dbReference type="ARBA" id="ARBA00004141"/>
    </source>
</evidence>
<dbReference type="PANTHER" id="PTHR48022">
    <property type="entry name" value="PLASTIDIC GLUCOSE TRANSPORTER 4"/>
    <property type="match status" value="1"/>
</dbReference>
<feature type="transmembrane region" description="Helical" evidence="8">
    <location>
        <begin position="370"/>
        <end position="393"/>
    </location>
</feature>
<feature type="transmembrane region" description="Helical" evidence="8">
    <location>
        <begin position="304"/>
        <end position="328"/>
    </location>
</feature>
<dbReference type="PANTHER" id="PTHR48022:SF14">
    <property type="entry name" value="MAJOR FACILITATOR SUPERFAMILY (MFS) PROFILE DOMAIN-CONTAINING PROTEIN-RELATED"/>
    <property type="match status" value="1"/>
</dbReference>
<keyword evidence="6 8" id="KW-0472">Membrane</keyword>
<proteinExistence type="inferred from homology"/>
<dbReference type="PROSITE" id="PS50850">
    <property type="entry name" value="MFS"/>
    <property type="match status" value="1"/>
</dbReference>
<feature type="transmembrane region" description="Helical" evidence="8">
    <location>
        <begin position="405"/>
        <end position="424"/>
    </location>
</feature>